<evidence type="ECO:0000256" key="14">
    <source>
        <dbReference type="ARBA" id="ARBA00025592"/>
    </source>
</evidence>
<evidence type="ECO:0000256" key="2">
    <source>
        <dbReference type="ARBA" id="ARBA00001633"/>
    </source>
</evidence>
<accession>A0A0G3GT25</accession>
<comment type="similarity">
    <text evidence="15">Belongs to the TrpC family.</text>
</comment>
<dbReference type="Pfam" id="PF00218">
    <property type="entry name" value="IGPS"/>
    <property type="match status" value="1"/>
</dbReference>
<comment type="similarity">
    <text evidence="16">Belongs to the TrpF family.</text>
</comment>
<dbReference type="Proteomes" id="UP000035368">
    <property type="component" value="Chromosome"/>
</dbReference>
<dbReference type="EC" id="5.3.1.24" evidence="16"/>
<dbReference type="STRING" id="1050174.CEPID_12545"/>
<name>A0A0G3GT25_9CORY</name>
<dbReference type="NCBIfam" id="NF006945">
    <property type="entry name" value="PRK09427.1"/>
    <property type="match status" value="1"/>
</dbReference>
<comment type="catalytic activity">
    <reaction evidence="2 15">
        <text>1-(2-carboxyphenylamino)-1-deoxy-D-ribulose 5-phosphate + H(+) = (1S,2R)-1-C-(indol-3-yl)glycerol 3-phosphate + CO2 + H2O</text>
        <dbReference type="Rhea" id="RHEA:23476"/>
        <dbReference type="ChEBI" id="CHEBI:15377"/>
        <dbReference type="ChEBI" id="CHEBI:15378"/>
        <dbReference type="ChEBI" id="CHEBI:16526"/>
        <dbReference type="ChEBI" id="CHEBI:58613"/>
        <dbReference type="ChEBI" id="CHEBI:58866"/>
        <dbReference type="EC" id="4.1.1.48"/>
    </reaction>
</comment>
<evidence type="ECO:0000259" key="18">
    <source>
        <dbReference type="Pfam" id="PF00697"/>
    </source>
</evidence>
<dbReference type="CDD" id="cd00405">
    <property type="entry name" value="PRAI"/>
    <property type="match status" value="1"/>
</dbReference>
<sequence length="436" mass="47005">MPSILDQIVAERRLDSFPEVGELVASTRSLEASLRQRNFIMECKSASPSKGVLRADYRPRELARIYSQYAGGISVLCEPRYFGGSYEHLATVAASTHLPVLCKDFIVLPEQIRAARYFGADAILLMLSVLSDDEYRELSALATSLGLDILTETMSVAEVERAIALDARIIGINNRNLHDLSVNLDRTRELAPFIKDRLIVSESGIANYQDVRELSSLVDAFLVGSSLSGETDADAAVRRLVYGENKVCGLTSAGAAQVARAAGAVYGGLIFADSPRQVTVQQAQEIMRAEPELKYVVVSRETCELPGAYAVQLHGPYQGSIEAELDYVRSQPGRVWRAVDMTREGAVDLAITLAPEVDRLILDTGSGGTGATFDWSVIPDDIKHKALLAGGIGLDNIAEALAVGCAGLDLNSRLESTPGTKDPHLITAAFHTIAKG</sequence>
<reference evidence="19 20" key="1">
    <citation type="submission" date="2015-05" db="EMBL/GenBank/DDBJ databases">
        <title>Complete genome sequence of Corynebacterium epidermidicanis DSM 45586, isolated from the skin of a dog suffering from pruritus.</title>
        <authorList>
            <person name="Ruckert C."/>
            <person name="Albersmeier A."/>
            <person name="Winkler A."/>
            <person name="Tauch A."/>
        </authorList>
    </citation>
    <scope>NUCLEOTIDE SEQUENCE [LARGE SCALE GENOMIC DNA]</scope>
    <source>
        <strain evidence="19 20">DSM 45586</strain>
    </source>
</reference>
<evidence type="ECO:0000256" key="3">
    <source>
        <dbReference type="ARBA" id="ARBA00004664"/>
    </source>
</evidence>
<proteinExistence type="inferred from homology"/>
<dbReference type="SUPFAM" id="SSF51366">
    <property type="entry name" value="Ribulose-phoshate binding barrel"/>
    <property type="match status" value="2"/>
</dbReference>
<evidence type="ECO:0000256" key="6">
    <source>
        <dbReference type="ARBA" id="ARBA00009847"/>
    </source>
</evidence>
<dbReference type="EMBL" id="CP011541">
    <property type="protein sequence ID" value="AKK04331.1"/>
    <property type="molecule type" value="Genomic_DNA"/>
</dbReference>
<comment type="similarity">
    <text evidence="5">In the N-terminal section; belongs to the TrpC family.</text>
</comment>
<evidence type="ECO:0000256" key="9">
    <source>
        <dbReference type="ARBA" id="ARBA00022822"/>
    </source>
</evidence>
<comment type="similarity">
    <text evidence="6">In the C-terminal section; belongs to the TrpF family.</text>
</comment>
<dbReference type="InterPro" id="IPR013785">
    <property type="entry name" value="Aldolase_TIM"/>
</dbReference>
<dbReference type="HAMAP" id="MF_00134_B">
    <property type="entry name" value="IGPS_B"/>
    <property type="match status" value="1"/>
</dbReference>
<dbReference type="PANTHER" id="PTHR22854">
    <property type="entry name" value="TRYPTOPHAN BIOSYNTHESIS PROTEIN"/>
    <property type="match status" value="1"/>
</dbReference>
<keyword evidence="9 15" id="KW-0822">Tryptophan biosynthesis</keyword>
<evidence type="ECO:0000256" key="12">
    <source>
        <dbReference type="ARBA" id="ARBA00023239"/>
    </source>
</evidence>
<protein>
    <recommendedName>
        <fullName evidence="15 16">Multifunctional fusion protein</fullName>
    </recommendedName>
    <domain>
        <recommendedName>
            <fullName evidence="15">Indole-3-glycerol phosphate synthase</fullName>
            <shortName evidence="15">IGPS</shortName>
            <ecNumber evidence="15">4.1.1.48</ecNumber>
        </recommendedName>
    </domain>
    <domain>
        <recommendedName>
            <fullName evidence="16">N-(5'-phosphoribosyl)anthranilate isomerase</fullName>
            <shortName evidence="16">PRAI</shortName>
            <ecNumber evidence="16">5.3.1.24</ecNumber>
        </recommendedName>
    </domain>
</protein>
<dbReference type="InterPro" id="IPR011060">
    <property type="entry name" value="RibuloseP-bd_barrel"/>
</dbReference>
<keyword evidence="8 15" id="KW-0210">Decarboxylase</keyword>
<dbReference type="InterPro" id="IPR001240">
    <property type="entry name" value="PRAI_dom"/>
</dbReference>
<evidence type="ECO:0000256" key="16">
    <source>
        <dbReference type="HAMAP-Rule" id="MF_00135"/>
    </source>
</evidence>
<dbReference type="InterPro" id="IPR045186">
    <property type="entry name" value="Indole-3-glycerol_P_synth"/>
</dbReference>
<comment type="catalytic activity">
    <reaction evidence="1 16">
        <text>N-(5-phospho-beta-D-ribosyl)anthranilate = 1-(2-carboxyphenylamino)-1-deoxy-D-ribulose 5-phosphate</text>
        <dbReference type="Rhea" id="RHEA:21540"/>
        <dbReference type="ChEBI" id="CHEBI:18277"/>
        <dbReference type="ChEBI" id="CHEBI:58613"/>
        <dbReference type="EC" id="5.3.1.24"/>
    </reaction>
</comment>
<evidence type="ECO:0000256" key="10">
    <source>
        <dbReference type="ARBA" id="ARBA00023141"/>
    </source>
</evidence>
<dbReference type="InterPro" id="IPR001468">
    <property type="entry name" value="Indole-3-GlycerolPSynthase_CS"/>
</dbReference>
<dbReference type="Pfam" id="PF00697">
    <property type="entry name" value="PRAI"/>
    <property type="match status" value="1"/>
</dbReference>
<dbReference type="EC" id="4.1.1.48" evidence="15"/>
<dbReference type="PROSITE" id="PS00614">
    <property type="entry name" value="IGPS"/>
    <property type="match status" value="1"/>
</dbReference>
<keyword evidence="7 15" id="KW-0028">Amino-acid biosynthesis</keyword>
<evidence type="ECO:0000259" key="17">
    <source>
        <dbReference type="Pfam" id="PF00218"/>
    </source>
</evidence>
<evidence type="ECO:0000256" key="4">
    <source>
        <dbReference type="ARBA" id="ARBA00004696"/>
    </source>
</evidence>
<feature type="domain" description="Indole-3-glycerol phosphate synthase" evidence="17">
    <location>
        <begin position="11"/>
        <end position="240"/>
    </location>
</feature>
<evidence type="ECO:0000256" key="13">
    <source>
        <dbReference type="ARBA" id="ARBA00023268"/>
    </source>
</evidence>
<dbReference type="GO" id="GO:0004425">
    <property type="term" value="F:indole-3-glycerol-phosphate synthase activity"/>
    <property type="evidence" value="ECO:0007669"/>
    <property type="project" value="UniProtKB-UniRule"/>
</dbReference>
<dbReference type="AlphaFoldDB" id="A0A0G3GT25"/>
<keyword evidence="12 15" id="KW-0456">Lyase</keyword>
<keyword evidence="10 15" id="KW-0057">Aromatic amino acid biosynthesis</keyword>
<dbReference type="HAMAP" id="MF_00135">
    <property type="entry name" value="PRAI"/>
    <property type="match status" value="1"/>
</dbReference>
<feature type="domain" description="N-(5'phosphoribosyl) anthranilate isomerase (PRAI)" evidence="18">
    <location>
        <begin position="245"/>
        <end position="430"/>
    </location>
</feature>
<evidence type="ECO:0000256" key="8">
    <source>
        <dbReference type="ARBA" id="ARBA00022793"/>
    </source>
</evidence>
<keyword evidence="20" id="KW-1185">Reference proteome</keyword>
<evidence type="ECO:0000313" key="19">
    <source>
        <dbReference type="EMBL" id="AKK04331.1"/>
    </source>
</evidence>
<evidence type="ECO:0000256" key="15">
    <source>
        <dbReference type="HAMAP-Rule" id="MF_00134"/>
    </source>
</evidence>
<comment type="pathway">
    <text evidence="3 16">Amino-acid biosynthesis; L-tryptophan biosynthesis; L-tryptophan from chorismate: step 3/5.</text>
</comment>
<dbReference type="PANTHER" id="PTHR22854:SF2">
    <property type="entry name" value="INDOLE-3-GLYCEROL-PHOSPHATE SYNTHASE"/>
    <property type="match status" value="1"/>
</dbReference>
<dbReference type="UniPathway" id="UPA00035">
    <property type="reaction ID" value="UER00042"/>
</dbReference>
<keyword evidence="13" id="KW-0511">Multifunctional enzyme</keyword>
<evidence type="ECO:0000256" key="5">
    <source>
        <dbReference type="ARBA" id="ARBA00007902"/>
    </source>
</evidence>
<organism evidence="19 20">
    <name type="scientific">Corynebacterium epidermidicanis</name>
    <dbReference type="NCBI Taxonomy" id="1050174"/>
    <lineage>
        <taxon>Bacteria</taxon>
        <taxon>Bacillati</taxon>
        <taxon>Actinomycetota</taxon>
        <taxon>Actinomycetes</taxon>
        <taxon>Mycobacteriales</taxon>
        <taxon>Corynebacteriaceae</taxon>
        <taxon>Corynebacterium</taxon>
    </lineage>
</organism>
<evidence type="ECO:0000256" key="7">
    <source>
        <dbReference type="ARBA" id="ARBA00022605"/>
    </source>
</evidence>
<dbReference type="PATRIC" id="fig|1050174.4.peg.2533"/>
<dbReference type="GO" id="GO:0004640">
    <property type="term" value="F:phosphoribosylanthranilate isomerase activity"/>
    <property type="evidence" value="ECO:0007669"/>
    <property type="project" value="UniProtKB-UniRule"/>
</dbReference>
<dbReference type="Gene3D" id="3.20.20.70">
    <property type="entry name" value="Aldolase class I"/>
    <property type="match status" value="2"/>
</dbReference>
<gene>
    <name evidence="16" type="primary">trpF</name>
    <name evidence="15" type="synonym">trpC</name>
    <name evidence="19" type="ORF">CEPID_12545</name>
</gene>
<dbReference type="InterPro" id="IPR013798">
    <property type="entry name" value="Indole-3-glycerol_P_synth_dom"/>
</dbReference>
<dbReference type="KEGG" id="cei:CEPID_12545"/>
<dbReference type="GO" id="GO:0000162">
    <property type="term" value="P:L-tryptophan biosynthetic process"/>
    <property type="evidence" value="ECO:0007669"/>
    <property type="project" value="UniProtKB-UniRule"/>
</dbReference>
<evidence type="ECO:0000256" key="11">
    <source>
        <dbReference type="ARBA" id="ARBA00023235"/>
    </source>
</evidence>
<dbReference type="CDD" id="cd00331">
    <property type="entry name" value="IGPS"/>
    <property type="match status" value="1"/>
</dbReference>
<keyword evidence="11 16" id="KW-0413">Isomerase</keyword>
<evidence type="ECO:0000256" key="1">
    <source>
        <dbReference type="ARBA" id="ARBA00001164"/>
    </source>
</evidence>
<comment type="pathway">
    <text evidence="4 15">Amino-acid biosynthesis; L-tryptophan biosynthesis; L-tryptophan from chorismate: step 4/5.</text>
</comment>
<comment type="function">
    <text evidence="14">Bifunctional enzyme that catalyzes two sequential steps of tryptophan biosynthetic pathway. The first reaction is catalyzed by the isomerase, coded by the TrpF domain; the second reaction is catalyzed by the synthase, coded by the TrpC domain.</text>
</comment>
<evidence type="ECO:0000313" key="20">
    <source>
        <dbReference type="Proteomes" id="UP000035368"/>
    </source>
</evidence>